<dbReference type="Proteomes" id="UP001205311">
    <property type="component" value="Unassembled WGS sequence"/>
</dbReference>
<keyword evidence="3" id="KW-0808">Transferase</keyword>
<name>A0ABT1HRY5_STRSD</name>
<feature type="compositionally biased region" description="Low complexity" evidence="4">
    <location>
        <begin position="58"/>
        <end position="74"/>
    </location>
</feature>
<gene>
    <name evidence="7" type="ORF">LX15_001977</name>
</gene>
<feature type="compositionally biased region" description="Polar residues" evidence="4">
    <location>
        <begin position="84"/>
        <end position="94"/>
    </location>
</feature>
<organism evidence="7 8">
    <name type="scientific">Streptoalloteichus tenebrarius (strain ATCC 17920 / DSM 40477 / JCM 4838 / CBS 697.72 / NBRC 16177 / NCIMB 11028 / NRRL B-12390 / A12253. 1 / ISP 5477)</name>
    <name type="common">Streptomyces tenebrarius</name>
    <dbReference type="NCBI Taxonomy" id="1933"/>
    <lineage>
        <taxon>Bacteria</taxon>
        <taxon>Bacillati</taxon>
        <taxon>Actinomycetota</taxon>
        <taxon>Actinomycetes</taxon>
        <taxon>Pseudonocardiales</taxon>
        <taxon>Pseudonocardiaceae</taxon>
        <taxon>Streptoalloteichus</taxon>
    </lineage>
</organism>
<evidence type="ECO:0000256" key="2">
    <source>
        <dbReference type="ARBA" id="ARBA00022676"/>
    </source>
</evidence>
<evidence type="ECO:0000313" key="7">
    <source>
        <dbReference type="EMBL" id="MCP2258283.1"/>
    </source>
</evidence>
<evidence type="ECO:0000259" key="6">
    <source>
        <dbReference type="Pfam" id="PF21036"/>
    </source>
</evidence>
<proteinExistence type="inferred from homology"/>
<dbReference type="InterPro" id="IPR010610">
    <property type="entry name" value="EryCIII-like_C"/>
</dbReference>
<evidence type="ECO:0000259" key="5">
    <source>
        <dbReference type="Pfam" id="PF06722"/>
    </source>
</evidence>
<dbReference type="EMBL" id="JAMTCP010000007">
    <property type="protein sequence ID" value="MCP2258283.1"/>
    <property type="molecule type" value="Genomic_DNA"/>
</dbReference>
<dbReference type="Gene3D" id="3.40.50.2000">
    <property type="entry name" value="Glycogen Phosphorylase B"/>
    <property type="match status" value="2"/>
</dbReference>
<feature type="compositionally biased region" description="Basic and acidic residues" evidence="4">
    <location>
        <begin position="110"/>
        <end position="120"/>
    </location>
</feature>
<dbReference type="Pfam" id="PF21036">
    <property type="entry name" value="EryCIII-like_N"/>
    <property type="match status" value="1"/>
</dbReference>
<dbReference type="PROSITE" id="PS00375">
    <property type="entry name" value="UDPGT"/>
    <property type="match status" value="1"/>
</dbReference>
<dbReference type="PANTHER" id="PTHR48050">
    <property type="entry name" value="STEROL 3-BETA-GLUCOSYLTRANSFERASE"/>
    <property type="match status" value="1"/>
</dbReference>
<dbReference type="InterPro" id="IPR050426">
    <property type="entry name" value="Glycosyltransferase_28"/>
</dbReference>
<comment type="caution">
    <text evidence="7">The sequence shown here is derived from an EMBL/GenBank/DDBJ whole genome shotgun (WGS) entry which is preliminary data.</text>
</comment>
<protein>
    <submittedName>
        <fullName evidence="7">Glycosyltransferase, MGT family</fullName>
    </submittedName>
</protein>
<sequence>MSLSRTDVSGPPRRATWVCSASSHAVHVPAGSSGSPVSLVFLWSSVPSVTWTRPAAAIRSSSSAARAAEPLARAEAGRGRASRQTLFGTNTQPRSRVARTDATGPGSPARNDRTEGRDRNTSGSSPEAGHAGGLTHVDQKTSAESIPARTRRHISSHSPKVDRSETRQIISWAERDGTVRILFTFVGGTGHFAPLTPIARAAEAAGHTVAFTAEPPMASPVREAGFTVFPAGVGREGAPERLPLLEVDREREDRVVRENFARHRAGRRASALLPLCQEWRPDLLVCEEMDFGALVAAERLGIPHARVLVIASGSFVRTELVAEPLHTLRAEHGLAPDPDLAMLERHLVLAPFPPSFRHPAYPLPATAHALRPHVLDESATPPAWLDDLADAPTVYLTLGTIFNMESGDLFSRAITGLRELPVNLVVTVGRHLDPAEFGPQPANVHIERFVPQAAILPRCAAVVSHGGSGSVMGALAHGLPMVLLPMGADQPHNADRCEDLGVAEVLDAVGSTPETIRDAVSRVLSQPSYRCAAERLRDEMVALPGPEHAVSLLERLAA</sequence>
<dbReference type="InterPro" id="IPR002213">
    <property type="entry name" value="UDP_glucos_trans"/>
</dbReference>
<dbReference type="Pfam" id="PF06722">
    <property type="entry name" value="EryCIII-like_C"/>
    <property type="match status" value="1"/>
</dbReference>
<feature type="domain" description="Erythromycin biosynthesis protein CIII-like N-terminal" evidence="6">
    <location>
        <begin position="201"/>
        <end position="399"/>
    </location>
</feature>
<comment type="similarity">
    <text evidence="1">Belongs to the glycosyltransferase 28 family.</text>
</comment>
<feature type="region of interest" description="Disordered" evidence="4">
    <location>
        <begin position="58"/>
        <end position="165"/>
    </location>
</feature>
<dbReference type="SUPFAM" id="SSF53756">
    <property type="entry name" value="UDP-Glycosyltransferase/glycogen phosphorylase"/>
    <property type="match status" value="1"/>
</dbReference>
<feature type="domain" description="Erythromycin biosynthesis protein CIII-like C-terminal" evidence="5">
    <location>
        <begin position="436"/>
        <end position="555"/>
    </location>
</feature>
<accession>A0ABT1HRY5</accession>
<evidence type="ECO:0000313" key="8">
    <source>
        <dbReference type="Proteomes" id="UP001205311"/>
    </source>
</evidence>
<dbReference type="InterPro" id="IPR035595">
    <property type="entry name" value="UDP_glycos_trans_CS"/>
</dbReference>
<evidence type="ECO:0000256" key="3">
    <source>
        <dbReference type="ARBA" id="ARBA00022679"/>
    </source>
</evidence>
<reference evidence="7 8" key="1">
    <citation type="submission" date="2022-06" db="EMBL/GenBank/DDBJ databases">
        <title>Genomic Encyclopedia of Archaeal and Bacterial Type Strains, Phase II (KMG-II): from individual species to whole genera.</title>
        <authorList>
            <person name="Goeker M."/>
        </authorList>
    </citation>
    <scope>NUCLEOTIDE SEQUENCE [LARGE SCALE GENOMIC DNA]</scope>
    <source>
        <strain evidence="7 8">DSM 40477</strain>
    </source>
</reference>
<evidence type="ECO:0000256" key="1">
    <source>
        <dbReference type="ARBA" id="ARBA00006962"/>
    </source>
</evidence>
<dbReference type="InterPro" id="IPR048284">
    <property type="entry name" value="EryCIII-like_N"/>
</dbReference>
<keyword evidence="8" id="KW-1185">Reference proteome</keyword>
<keyword evidence="2" id="KW-0328">Glycosyltransferase</keyword>
<dbReference type="CDD" id="cd03784">
    <property type="entry name" value="GT1_Gtf-like"/>
    <property type="match status" value="1"/>
</dbReference>
<dbReference type="PANTHER" id="PTHR48050:SF13">
    <property type="entry name" value="STEROL 3-BETA-GLUCOSYLTRANSFERASE UGT80A2"/>
    <property type="match status" value="1"/>
</dbReference>
<evidence type="ECO:0000256" key="4">
    <source>
        <dbReference type="SAM" id="MobiDB-lite"/>
    </source>
</evidence>